<protein>
    <submittedName>
        <fullName evidence="1">Uncharacterized protein</fullName>
    </submittedName>
</protein>
<evidence type="ECO:0000313" key="2">
    <source>
        <dbReference type="Proteomes" id="UP000324800"/>
    </source>
</evidence>
<gene>
    <name evidence="1" type="ORF">EZS28_035348</name>
</gene>
<organism evidence="1 2">
    <name type="scientific">Streblomastix strix</name>
    <dbReference type="NCBI Taxonomy" id="222440"/>
    <lineage>
        <taxon>Eukaryota</taxon>
        <taxon>Metamonada</taxon>
        <taxon>Preaxostyla</taxon>
        <taxon>Oxymonadida</taxon>
        <taxon>Streblomastigidae</taxon>
        <taxon>Streblomastix</taxon>
    </lineage>
</organism>
<proteinExistence type="predicted"/>
<dbReference type="AlphaFoldDB" id="A0A5J4UHS9"/>
<sequence length="318" mass="34739">MNTWMEDQENVAKLVISDNLYFVDKKVMDYQQDGTVLKVLEIQLPDMKNVITTLGTATGGCNAITDISIDGNTLKQAKNIAFVTTRNYQSITGMKTFTNTTISIDIQYQGRDNNSVFLADGGVKTISDINVSTTQIINANKTFNNNCRFVCSIDGMSTVTESSFIKLRADNTVVLLGAGVNKPISEFVGGSADDSNYVKKTGKEPQLIHGVLRRSEEEVSMSKDEDDYLTRAEIYKGFVSRSDIQTIYGTKTFKSNVNAGFVKSGADNTVVLLGVGNFCKVIEIIVIKGDGGGGGYLGKGYGKQWPGQQNTMRVLNFK</sequence>
<reference evidence="1 2" key="1">
    <citation type="submission" date="2019-03" db="EMBL/GenBank/DDBJ databases">
        <title>Single cell metagenomics reveals metabolic interactions within the superorganism composed of flagellate Streblomastix strix and complex community of Bacteroidetes bacteria on its surface.</title>
        <authorList>
            <person name="Treitli S.C."/>
            <person name="Kolisko M."/>
            <person name="Husnik F."/>
            <person name="Keeling P."/>
            <person name="Hampl V."/>
        </authorList>
    </citation>
    <scope>NUCLEOTIDE SEQUENCE [LARGE SCALE GENOMIC DNA]</scope>
    <source>
        <strain evidence="1">ST1C</strain>
    </source>
</reference>
<feature type="non-terminal residue" evidence="1">
    <location>
        <position position="318"/>
    </location>
</feature>
<dbReference type="EMBL" id="SNRW01016664">
    <property type="protein sequence ID" value="KAA6369125.1"/>
    <property type="molecule type" value="Genomic_DNA"/>
</dbReference>
<name>A0A5J4UHS9_9EUKA</name>
<accession>A0A5J4UHS9</accession>
<comment type="caution">
    <text evidence="1">The sequence shown here is derived from an EMBL/GenBank/DDBJ whole genome shotgun (WGS) entry which is preliminary data.</text>
</comment>
<dbReference type="Proteomes" id="UP000324800">
    <property type="component" value="Unassembled WGS sequence"/>
</dbReference>
<evidence type="ECO:0000313" key="1">
    <source>
        <dbReference type="EMBL" id="KAA6369125.1"/>
    </source>
</evidence>